<feature type="domain" description="DUF4007" evidence="2">
    <location>
        <begin position="1"/>
        <end position="143"/>
    </location>
</feature>
<name>A0ABW2WPK7_9ACTN</name>
<evidence type="ECO:0000313" key="5">
    <source>
        <dbReference type="Proteomes" id="UP001596915"/>
    </source>
</evidence>
<dbReference type="Pfam" id="PF13182">
    <property type="entry name" value="DUF4007"/>
    <property type="match status" value="1"/>
</dbReference>
<keyword evidence="5" id="KW-1185">Reference proteome</keyword>
<sequence>MYALRDHTAAGVEDELSNPFRTLRLLDPEPPAGGATDRSHGVAVRRAAGRRCPDVVQAYASLDFAARTAGPAPGSISLARLASDPLGPGRLLLTGNEDLRRAVHRVAGRHAELAVVQSGDGQETLAYSRGPVLLAEEILATAYPALQPEAGRAWGKVASPSRP</sequence>
<dbReference type="InterPro" id="IPR025248">
    <property type="entry name" value="DUF4007"/>
</dbReference>
<evidence type="ECO:0000256" key="1">
    <source>
        <dbReference type="SAM" id="MobiDB-lite"/>
    </source>
</evidence>
<reference evidence="3" key="1">
    <citation type="journal article" date="2014" name="Int. J. Syst. Evol. Microbiol.">
        <title>Complete genome of a new Firmicutes species belonging to the dominant human colonic microbiota ('Ruminococcus bicirculans') reveals two chromosomes and a selective capacity to utilize plant glucans.</title>
        <authorList>
            <consortium name="NISC Comparative Sequencing Program"/>
            <person name="Wegmann U."/>
            <person name="Louis P."/>
            <person name="Goesmann A."/>
            <person name="Henrissat B."/>
            <person name="Duncan S.H."/>
            <person name="Flint H.J."/>
        </authorList>
    </citation>
    <scope>NUCLEOTIDE SEQUENCE</scope>
    <source>
        <strain evidence="3">JCM 12607</strain>
    </source>
</reference>
<reference evidence="5" key="2">
    <citation type="journal article" date="2019" name="Int. J. Syst. Evol. Microbiol.">
        <title>The Global Catalogue of Microorganisms (GCM) 10K type strain sequencing project: providing services to taxonomists for standard genome sequencing and annotation.</title>
        <authorList>
            <consortium name="The Broad Institute Genomics Platform"/>
            <consortium name="The Broad Institute Genome Sequencing Center for Infectious Disease"/>
            <person name="Wu L."/>
            <person name="Ma J."/>
        </authorList>
    </citation>
    <scope>NUCLEOTIDE SEQUENCE [LARGE SCALE GENOMIC DNA]</scope>
    <source>
        <strain evidence="5">JCM 12607</strain>
    </source>
</reference>
<proteinExistence type="predicted"/>
<protein>
    <submittedName>
        <fullName evidence="3">DUF4007 family protein</fullName>
    </submittedName>
</protein>
<evidence type="ECO:0000313" key="4">
    <source>
        <dbReference type="EMBL" id="MFD0622444.1"/>
    </source>
</evidence>
<reference evidence="3" key="3">
    <citation type="submission" date="2024-09" db="EMBL/GenBank/DDBJ databases">
        <authorList>
            <person name="Sun Q."/>
            <person name="Mori K."/>
        </authorList>
    </citation>
    <scope>NUCLEOTIDE SEQUENCE</scope>
    <source>
        <strain evidence="3">JCM 12607</strain>
    </source>
</reference>
<dbReference type="Proteomes" id="UP001596915">
    <property type="component" value="Unassembled WGS sequence"/>
</dbReference>
<evidence type="ECO:0000313" key="3">
    <source>
        <dbReference type="EMBL" id="MFD0622182.1"/>
    </source>
</evidence>
<gene>
    <name evidence="3" type="ORF">ACFQ2K_04475</name>
    <name evidence="4" type="ORF">ACFQ2K_05975</name>
</gene>
<dbReference type="EMBL" id="JBHTGL010000005">
    <property type="protein sequence ID" value="MFD0622182.1"/>
    <property type="molecule type" value="Genomic_DNA"/>
</dbReference>
<accession>A0ABW2WPK7</accession>
<comment type="caution">
    <text evidence="3">The sequence shown here is derived from an EMBL/GenBank/DDBJ whole genome shotgun (WGS) entry which is preliminary data.</text>
</comment>
<dbReference type="EMBL" id="JBHTGL010000006">
    <property type="protein sequence ID" value="MFD0622444.1"/>
    <property type="molecule type" value="Genomic_DNA"/>
</dbReference>
<feature type="region of interest" description="Disordered" evidence="1">
    <location>
        <begin position="21"/>
        <end position="41"/>
    </location>
</feature>
<organism evidence="3 5">
    <name type="scientific">Streptomyces sanglieri</name>
    <dbReference type="NCBI Taxonomy" id="193460"/>
    <lineage>
        <taxon>Bacteria</taxon>
        <taxon>Bacillati</taxon>
        <taxon>Actinomycetota</taxon>
        <taxon>Actinomycetes</taxon>
        <taxon>Kitasatosporales</taxon>
        <taxon>Streptomycetaceae</taxon>
        <taxon>Streptomyces</taxon>
    </lineage>
</organism>
<evidence type="ECO:0000259" key="2">
    <source>
        <dbReference type="Pfam" id="PF13182"/>
    </source>
</evidence>